<dbReference type="Pfam" id="PF02518">
    <property type="entry name" value="HATPase_c"/>
    <property type="match status" value="1"/>
</dbReference>
<dbReference type="SMART" id="SM00387">
    <property type="entry name" value="HATPase_c"/>
    <property type="match status" value="1"/>
</dbReference>
<evidence type="ECO:0000313" key="16">
    <source>
        <dbReference type="EMBL" id="KIP20637.1"/>
    </source>
</evidence>
<dbReference type="GO" id="GO:0071555">
    <property type="term" value="P:cell wall organization"/>
    <property type="evidence" value="ECO:0007669"/>
    <property type="project" value="InterPro"/>
</dbReference>
<evidence type="ECO:0000256" key="8">
    <source>
        <dbReference type="ARBA" id="ARBA00022741"/>
    </source>
</evidence>
<feature type="transmembrane region" description="Helical" evidence="14">
    <location>
        <begin position="140"/>
        <end position="162"/>
    </location>
</feature>
<dbReference type="InterPro" id="IPR036890">
    <property type="entry name" value="HATPase_C_sf"/>
</dbReference>
<dbReference type="PRINTS" id="PR00344">
    <property type="entry name" value="BCTRLSENSOR"/>
</dbReference>
<protein>
    <recommendedName>
        <fullName evidence="3">histidine kinase</fullName>
        <ecNumber evidence="3">2.7.13.3</ecNumber>
    </recommendedName>
</protein>
<evidence type="ECO:0000256" key="4">
    <source>
        <dbReference type="ARBA" id="ARBA00022475"/>
    </source>
</evidence>
<feature type="transmembrane region" description="Helical" evidence="14">
    <location>
        <begin position="44"/>
        <end position="66"/>
    </location>
</feature>
<dbReference type="Gene3D" id="1.10.287.130">
    <property type="match status" value="1"/>
</dbReference>
<keyword evidence="17" id="KW-1185">Reference proteome</keyword>
<evidence type="ECO:0000256" key="2">
    <source>
        <dbReference type="ARBA" id="ARBA00004651"/>
    </source>
</evidence>
<dbReference type="PANTHER" id="PTHR43065:SF46">
    <property type="entry name" value="C4-DICARBOXYLATE TRANSPORT SENSOR PROTEIN DCTB"/>
    <property type="match status" value="1"/>
</dbReference>
<accession>A0A0D0HN32</accession>
<organism evidence="16 17">
    <name type="scientific">Anoxybacillus ayderensis</name>
    <dbReference type="NCBI Taxonomy" id="265546"/>
    <lineage>
        <taxon>Bacteria</taxon>
        <taxon>Bacillati</taxon>
        <taxon>Bacillota</taxon>
        <taxon>Bacilli</taxon>
        <taxon>Bacillales</taxon>
        <taxon>Anoxybacillaceae</taxon>
        <taxon>Anoxybacillus</taxon>
    </lineage>
</organism>
<evidence type="ECO:0000256" key="9">
    <source>
        <dbReference type="ARBA" id="ARBA00022777"/>
    </source>
</evidence>
<feature type="domain" description="Histidine kinase" evidence="15">
    <location>
        <begin position="217"/>
        <end position="422"/>
    </location>
</feature>
<feature type="transmembrane region" description="Helical" evidence="14">
    <location>
        <begin position="174"/>
        <end position="192"/>
    </location>
</feature>
<dbReference type="SUPFAM" id="SSF55874">
    <property type="entry name" value="ATPase domain of HSP90 chaperone/DNA topoisomerase II/histidine kinase"/>
    <property type="match status" value="1"/>
</dbReference>
<dbReference type="SMART" id="SM00388">
    <property type="entry name" value="HisKA"/>
    <property type="match status" value="1"/>
</dbReference>
<dbReference type="InterPro" id="IPR036097">
    <property type="entry name" value="HisK_dim/P_sf"/>
</dbReference>
<dbReference type="CDD" id="cd00082">
    <property type="entry name" value="HisKA"/>
    <property type="match status" value="1"/>
</dbReference>
<reference evidence="16 17" key="1">
    <citation type="submission" date="2015-01" db="EMBL/GenBank/DDBJ databases">
        <title>Genome sequence of Anoxybacillus ayderensis strain AB04.</title>
        <authorList>
            <person name="Belduz A.O."/>
            <person name="Canakci S."/>
            <person name="Chan K.-G."/>
            <person name="Kahar U.M."/>
            <person name="Yaakob A.S."/>
            <person name="Chan C.S."/>
            <person name="Goh K.M."/>
        </authorList>
    </citation>
    <scope>NUCLEOTIDE SEQUENCE [LARGE SCALE GENOMIC DNA]</scope>
    <source>
        <strain evidence="16 17">AB04</strain>
    </source>
</reference>
<dbReference type="Gene3D" id="3.30.565.10">
    <property type="entry name" value="Histidine kinase-like ATPase, C-terminal domain"/>
    <property type="match status" value="1"/>
</dbReference>
<dbReference type="EMBL" id="JXTG01000013">
    <property type="protein sequence ID" value="KIP20637.1"/>
    <property type="molecule type" value="Genomic_DNA"/>
</dbReference>
<dbReference type="GO" id="GO:0000155">
    <property type="term" value="F:phosphorelay sensor kinase activity"/>
    <property type="evidence" value="ECO:0007669"/>
    <property type="project" value="InterPro"/>
</dbReference>
<dbReference type="GO" id="GO:0005524">
    <property type="term" value="F:ATP binding"/>
    <property type="evidence" value="ECO:0007669"/>
    <property type="project" value="UniProtKB-KW"/>
</dbReference>
<keyword evidence="4" id="KW-1003">Cell membrane</keyword>
<evidence type="ECO:0000256" key="10">
    <source>
        <dbReference type="ARBA" id="ARBA00022840"/>
    </source>
</evidence>
<dbReference type="EC" id="2.7.13.3" evidence="3"/>
<dbReference type="SUPFAM" id="SSF47384">
    <property type="entry name" value="Homodimeric domain of signal transducing histidine kinase"/>
    <property type="match status" value="1"/>
</dbReference>
<keyword evidence="13 14" id="KW-0472">Membrane</keyword>
<dbReference type="InterPro" id="IPR005467">
    <property type="entry name" value="His_kinase_dom"/>
</dbReference>
<evidence type="ECO:0000256" key="12">
    <source>
        <dbReference type="ARBA" id="ARBA00023012"/>
    </source>
</evidence>
<keyword evidence="5" id="KW-0597">Phosphoprotein</keyword>
<keyword evidence="12" id="KW-0902">Two-component regulatory system</keyword>
<evidence type="ECO:0000256" key="14">
    <source>
        <dbReference type="SAM" id="Phobius"/>
    </source>
</evidence>
<gene>
    <name evidence="16" type="ORF">JV16_02218</name>
</gene>
<evidence type="ECO:0000256" key="1">
    <source>
        <dbReference type="ARBA" id="ARBA00000085"/>
    </source>
</evidence>
<dbReference type="Pfam" id="PF00512">
    <property type="entry name" value="HisKA"/>
    <property type="match status" value="1"/>
</dbReference>
<evidence type="ECO:0000313" key="17">
    <source>
        <dbReference type="Proteomes" id="UP000032047"/>
    </source>
</evidence>
<dbReference type="InterPro" id="IPR011620">
    <property type="entry name" value="Sig_transdc_His_kinase_LytS_TM"/>
</dbReference>
<comment type="subcellular location">
    <subcellularLocation>
        <location evidence="2">Cell membrane</location>
        <topology evidence="2">Multi-pass membrane protein</topology>
    </subcellularLocation>
</comment>
<comment type="caution">
    <text evidence="16">The sequence shown here is derived from an EMBL/GenBank/DDBJ whole genome shotgun (WGS) entry which is preliminary data.</text>
</comment>
<evidence type="ECO:0000256" key="13">
    <source>
        <dbReference type="ARBA" id="ARBA00023136"/>
    </source>
</evidence>
<dbReference type="PROSITE" id="PS50109">
    <property type="entry name" value="HIS_KIN"/>
    <property type="match status" value="1"/>
</dbReference>
<keyword evidence="8" id="KW-0547">Nucleotide-binding</keyword>
<name>A0A0D0HN32_9BACL</name>
<dbReference type="PANTHER" id="PTHR43065">
    <property type="entry name" value="SENSOR HISTIDINE KINASE"/>
    <property type="match status" value="1"/>
</dbReference>
<dbReference type="PATRIC" id="fig|265546.4.peg.2231"/>
<sequence>MGELRKMTYINQHVLNNLFYILVSIFFFYFLYDYVRFFQRKKVYQRLLFVVCLSVPLILCMKYPIYIAPDCVHDLRQVPFLIGTFYGGWTVSLPLLIILLVARWVMYGYQFITVAVYVMMFMFGSLFSPFFKQLPKTKRMIASMMMTFILAIAATILAIAISDFEVTESYIVDFILVPPVAVLFVVFAMETLREALLIRSKAIKLEKMEVVSQLAASISHEIRNPLTVVKGFMQLMRGKDISEETKEQYMNIALEELDRACAIIDDYLTFAKPFPEKTEPLHVHHELQKVIDMLRPFANIHGVKIVPTLMPATIKGNGQYFRQCFLNIIKNGIEAIEGDGAVYVAVYVAEKTVTIVVRDEGKGMTKEQLARYGEPYFSTKEKGTGLGAMVSIRIIEMMDGTWTMESEKGRGTTMKVTFHLLLEK</sequence>
<feature type="transmembrane region" description="Helical" evidence="14">
    <location>
        <begin position="78"/>
        <end position="101"/>
    </location>
</feature>
<evidence type="ECO:0000256" key="11">
    <source>
        <dbReference type="ARBA" id="ARBA00022989"/>
    </source>
</evidence>
<dbReference type="InterPro" id="IPR003594">
    <property type="entry name" value="HATPase_dom"/>
</dbReference>
<keyword evidence="9 16" id="KW-0418">Kinase</keyword>
<keyword evidence="11 14" id="KW-1133">Transmembrane helix</keyword>
<evidence type="ECO:0000256" key="7">
    <source>
        <dbReference type="ARBA" id="ARBA00022692"/>
    </source>
</evidence>
<evidence type="ECO:0000256" key="3">
    <source>
        <dbReference type="ARBA" id="ARBA00012438"/>
    </source>
</evidence>
<feature type="transmembrane region" description="Helical" evidence="14">
    <location>
        <begin position="107"/>
        <end position="128"/>
    </location>
</feature>
<keyword evidence="6 16" id="KW-0808">Transferase</keyword>
<dbReference type="InterPro" id="IPR004358">
    <property type="entry name" value="Sig_transdc_His_kin-like_C"/>
</dbReference>
<evidence type="ECO:0000256" key="5">
    <source>
        <dbReference type="ARBA" id="ARBA00022553"/>
    </source>
</evidence>
<dbReference type="InterPro" id="IPR003661">
    <property type="entry name" value="HisK_dim/P_dom"/>
</dbReference>
<keyword evidence="10" id="KW-0067">ATP-binding</keyword>
<proteinExistence type="predicted"/>
<feature type="transmembrane region" description="Helical" evidence="14">
    <location>
        <begin position="14"/>
        <end position="32"/>
    </location>
</feature>
<evidence type="ECO:0000256" key="6">
    <source>
        <dbReference type="ARBA" id="ARBA00022679"/>
    </source>
</evidence>
<dbReference type="AlphaFoldDB" id="A0A0D0HN32"/>
<dbReference type="Proteomes" id="UP000032047">
    <property type="component" value="Unassembled WGS sequence"/>
</dbReference>
<dbReference type="Pfam" id="PF07694">
    <property type="entry name" value="5TM-5TMR_LYT"/>
    <property type="match status" value="1"/>
</dbReference>
<evidence type="ECO:0000259" key="15">
    <source>
        <dbReference type="PROSITE" id="PS50109"/>
    </source>
</evidence>
<dbReference type="GO" id="GO:0005886">
    <property type="term" value="C:plasma membrane"/>
    <property type="evidence" value="ECO:0007669"/>
    <property type="project" value="UniProtKB-SubCell"/>
</dbReference>
<comment type="catalytic activity">
    <reaction evidence="1">
        <text>ATP + protein L-histidine = ADP + protein N-phospho-L-histidine.</text>
        <dbReference type="EC" id="2.7.13.3"/>
    </reaction>
</comment>
<keyword evidence="7 14" id="KW-0812">Transmembrane</keyword>